<evidence type="ECO:0000256" key="2">
    <source>
        <dbReference type="SAM" id="Coils"/>
    </source>
</evidence>
<dbReference type="EMBL" id="MKGL01000104">
    <property type="protein sequence ID" value="RNF06633.1"/>
    <property type="molecule type" value="Genomic_DNA"/>
</dbReference>
<reference evidence="4 5" key="1">
    <citation type="journal article" date="2018" name="BMC Genomics">
        <title>Genomic comparison of Trypanosoma conorhini and Trypanosoma rangeli to Trypanosoma cruzi strains of high and low virulence.</title>
        <authorList>
            <person name="Bradwell K.R."/>
            <person name="Koparde V.N."/>
            <person name="Matveyev A.V."/>
            <person name="Serrano M.G."/>
            <person name="Alves J.M."/>
            <person name="Parikh H."/>
            <person name="Huang B."/>
            <person name="Lee V."/>
            <person name="Espinosa-Alvarez O."/>
            <person name="Ortiz P.A."/>
            <person name="Costa-Martins A.G."/>
            <person name="Teixeira M.M."/>
            <person name="Buck G.A."/>
        </authorList>
    </citation>
    <scope>NUCLEOTIDE SEQUENCE [LARGE SCALE GENOMIC DNA]</scope>
    <source>
        <strain evidence="4 5">AM80</strain>
    </source>
</reference>
<protein>
    <submittedName>
        <fullName evidence="4">Putative dynein heavy chain</fullName>
    </submittedName>
</protein>
<gene>
    <name evidence="4" type="ORF">TraAM80_03829</name>
</gene>
<dbReference type="RefSeq" id="XP_029239365.1">
    <property type="nucleotide sequence ID" value="XM_029380781.1"/>
</dbReference>
<name>A0A3R7KHJ9_TRYRA</name>
<comment type="similarity">
    <text evidence="1">Belongs to the CDK5RAP3 family.</text>
</comment>
<dbReference type="GO" id="GO:0007346">
    <property type="term" value="P:regulation of mitotic cell cycle"/>
    <property type="evidence" value="ECO:0007669"/>
    <property type="project" value="TreeGrafter"/>
</dbReference>
<evidence type="ECO:0000256" key="3">
    <source>
        <dbReference type="SAM" id="MobiDB-lite"/>
    </source>
</evidence>
<feature type="non-terminal residue" evidence="4">
    <location>
        <position position="323"/>
    </location>
</feature>
<sequence>MEQQVIAVHYQRMEEWLGDRKAVLGKKHKKEFARLMELAPRLEQWVRYDIPAQHKQQKRLSSALDDAHRAIEDATKTRRNLEEREKQFVQEYGLEEALAAVKEDLESAVDAMIAASTIRLNEALREFGRSTHFAALREAYVRVVQMHSMEMCSDDVFLVHFPWLDRIYQERSYNLAAELHHDEQQQQQQEEEKNEATVGPSNIDWGDVDTTEPLDIDAAIEMKWDGEVLSIVAMGETDAAHGIGGNSGTTEDCYKEKMTGKVEGVAYTSISNSTYRHNLLTELQALLCFAEERAFMDDDSLAHDGMALGLLIKRLTTSTEAAF</sequence>
<dbReference type="OrthoDB" id="278576at2759"/>
<dbReference type="PANTHER" id="PTHR14894:SF0">
    <property type="entry name" value="CDK5 REGULATORY SUBUNIT-ASSOCIATED PROTEIN 3"/>
    <property type="match status" value="1"/>
</dbReference>
<dbReference type="OMA" id="AVQINWD"/>
<accession>A0A3R7KHJ9</accession>
<keyword evidence="5" id="KW-1185">Reference proteome</keyword>
<dbReference type="InterPro" id="IPR008491">
    <property type="entry name" value="CDK5RAP3"/>
</dbReference>
<feature type="region of interest" description="Disordered" evidence="3">
    <location>
        <begin position="180"/>
        <end position="206"/>
    </location>
</feature>
<organism evidence="4 5">
    <name type="scientific">Trypanosoma rangeli</name>
    <dbReference type="NCBI Taxonomy" id="5698"/>
    <lineage>
        <taxon>Eukaryota</taxon>
        <taxon>Discoba</taxon>
        <taxon>Euglenozoa</taxon>
        <taxon>Kinetoplastea</taxon>
        <taxon>Metakinetoplastina</taxon>
        <taxon>Trypanosomatida</taxon>
        <taxon>Trypanosomatidae</taxon>
        <taxon>Trypanosoma</taxon>
        <taxon>Herpetosoma</taxon>
    </lineage>
</organism>
<feature type="compositionally biased region" description="Basic and acidic residues" evidence="3">
    <location>
        <begin position="180"/>
        <end position="195"/>
    </location>
</feature>
<dbReference type="PANTHER" id="PTHR14894">
    <property type="entry name" value="CDK5 REGULATORY SUBUNIT-ASSOCIATED PROTEIN 3"/>
    <property type="match status" value="1"/>
</dbReference>
<dbReference type="VEuPathDB" id="TriTrypDB:TRSC58_05342"/>
<evidence type="ECO:0000313" key="5">
    <source>
        <dbReference type="Proteomes" id="UP000283634"/>
    </source>
</evidence>
<proteinExistence type="inferred from homology"/>
<feature type="coiled-coil region" evidence="2">
    <location>
        <begin position="64"/>
        <end position="91"/>
    </location>
</feature>
<dbReference type="GeneID" id="40327762"/>
<evidence type="ECO:0000256" key="1">
    <source>
        <dbReference type="ARBA" id="ARBA00007478"/>
    </source>
</evidence>
<dbReference type="Proteomes" id="UP000283634">
    <property type="component" value="Unassembled WGS sequence"/>
</dbReference>
<keyword evidence="2" id="KW-0175">Coiled coil</keyword>
<evidence type="ECO:0000313" key="4">
    <source>
        <dbReference type="EMBL" id="RNF06633.1"/>
    </source>
</evidence>
<dbReference type="Pfam" id="PF05600">
    <property type="entry name" value="CDK5RAP3"/>
    <property type="match status" value="1"/>
</dbReference>
<comment type="caution">
    <text evidence="4">The sequence shown here is derived from an EMBL/GenBank/DDBJ whole genome shotgun (WGS) entry which is preliminary data.</text>
</comment>
<dbReference type="GO" id="GO:0012505">
    <property type="term" value="C:endomembrane system"/>
    <property type="evidence" value="ECO:0007669"/>
    <property type="project" value="TreeGrafter"/>
</dbReference>
<dbReference type="AlphaFoldDB" id="A0A3R7KHJ9"/>